<protein>
    <submittedName>
        <fullName evidence="1">Uncharacterized protein</fullName>
    </submittedName>
</protein>
<keyword evidence="2" id="KW-1185">Reference proteome</keyword>
<evidence type="ECO:0000313" key="2">
    <source>
        <dbReference type="Proteomes" id="UP001243375"/>
    </source>
</evidence>
<dbReference type="Proteomes" id="UP001243375">
    <property type="component" value="Unassembled WGS sequence"/>
</dbReference>
<sequence length="706" mass="76044">MSRGSLKLPGTYPFGNAGLDDDNDDLEDANELRGRRRPDYTSRTVDTRTIQRALLRNGRYYQRSRSWSPLQYISLPSDAQHRIVAQEPLVTPFVPAARVAAVNSDARSAPSHNSIRYAPPRNVADQVPRCDATRTPTVVNDAVKKSNETRQGQTVTKGPAVPVASCSVSSAVNPSRPAATAVKPVLIVCPKCSVKSESQSTVGTSNLTNAIDTIKKPTSTKPVIKSQTATQHQVSSDIAVKPVATAGPAALASDVHKAVAPARVTAERTKFSPRAAHQSPVSNAQNKAPAAVPRAPKREITNETRTPLNTPRRAEVVTAAKRVDAFDQERPRAPTTPATERVVRFEEPVVKHTVDRACENQAAPPAIASHAEADVVDLCQARPVEAQERKVQSLSKKPRARPVARSSANLPKSTGRQAARTRVAVSAAANSVTRVTTGRHVSNRSRKAKEHLGPDRPLRAERPAPYVHPTVNQMPSGLRELMSSSVDMGTQATPAGNTTRWPVPVTPTPATRVPQHGHLKAYSLEVRKSLVKVMAIAKEPPKISLASRIGVRLSTGAIPLVMTKIERVNVFGSHQPAYSNTAHVWIPSGGLGGASTAVTSQMEPMEAVMEVDYWKRTVDQLEISAEEVEACGRTGSMGMVENGLFASGSPRSTMTVGIDAERLEDAGMAVDDNVGLPSFDFGAIKLSDSDEQVKRKRYEELWACRG</sequence>
<reference evidence="1" key="1">
    <citation type="submission" date="2023-04" db="EMBL/GenBank/DDBJ databases">
        <title>Draft Genome sequencing of Naganishia species isolated from polar environments using Oxford Nanopore Technology.</title>
        <authorList>
            <person name="Leo P."/>
            <person name="Venkateswaran K."/>
        </authorList>
    </citation>
    <scope>NUCLEOTIDE SEQUENCE</scope>
    <source>
        <strain evidence="1">MNA-CCFEE 5425</strain>
    </source>
</reference>
<organism evidence="1 2">
    <name type="scientific">Naganishia vaughanmartiniae</name>
    <dbReference type="NCBI Taxonomy" id="1424756"/>
    <lineage>
        <taxon>Eukaryota</taxon>
        <taxon>Fungi</taxon>
        <taxon>Dikarya</taxon>
        <taxon>Basidiomycota</taxon>
        <taxon>Agaricomycotina</taxon>
        <taxon>Tremellomycetes</taxon>
        <taxon>Filobasidiales</taxon>
        <taxon>Filobasidiaceae</taxon>
        <taxon>Naganishia</taxon>
    </lineage>
</organism>
<accession>A0ACC2XFJ3</accession>
<proteinExistence type="predicted"/>
<dbReference type="EMBL" id="JASBWU010000004">
    <property type="protein sequence ID" value="KAJ9122593.1"/>
    <property type="molecule type" value="Genomic_DNA"/>
</dbReference>
<evidence type="ECO:0000313" key="1">
    <source>
        <dbReference type="EMBL" id="KAJ9122593.1"/>
    </source>
</evidence>
<gene>
    <name evidence="1" type="ORF">QFC22_002022</name>
</gene>
<name>A0ACC2XFJ3_9TREE</name>
<comment type="caution">
    <text evidence="1">The sequence shown here is derived from an EMBL/GenBank/DDBJ whole genome shotgun (WGS) entry which is preliminary data.</text>
</comment>